<protein>
    <submittedName>
        <fullName evidence="2">Uncharacterized protein</fullName>
    </submittedName>
</protein>
<feature type="compositionally biased region" description="Polar residues" evidence="1">
    <location>
        <begin position="298"/>
        <end position="307"/>
    </location>
</feature>
<feature type="compositionally biased region" description="Pro residues" evidence="1">
    <location>
        <begin position="103"/>
        <end position="112"/>
    </location>
</feature>
<feature type="compositionally biased region" description="Basic residues" evidence="1">
    <location>
        <begin position="220"/>
        <end position="231"/>
    </location>
</feature>
<feature type="region of interest" description="Disordered" evidence="1">
    <location>
        <begin position="284"/>
        <end position="373"/>
    </location>
</feature>
<accession>A0A840PE64</accession>
<name>A0A840PE64_9ACTN</name>
<dbReference type="AlphaFoldDB" id="A0A840PE64"/>
<feature type="region of interest" description="Disordered" evidence="1">
    <location>
        <begin position="197"/>
        <end position="256"/>
    </location>
</feature>
<feature type="region of interest" description="Disordered" evidence="1">
    <location>
        <begin position="54"/>
        <end position="112"/>
    </location>
</feature>
<evidence type="ECO:0000313" key="2">
    <source>
        <dbReference type="EMBL" id="MBB5135740.1"/>
    </source>
</evidence>
<gene>
    <name evidence="2" type="ORF">HNP84_005484</name>
</gene>
<evidence type="ECO:0000256" key="1">
    <source>
        <dbReference type="SAM" id="MobiDB-lite"/>
    </source>
</evidence>
<sequence length="373" mass="39019">MCRCAASNVPECAPGTRWCGPVWTACASVWARVCGRCAPARPGMRRMRTGVGRVRPGVNRAGNITGPNRPAPGRRLPEGVPARAPCPAPAPAFRPAPERTGTAPPPVRPVPLPVRGPASRLHSRRHAHGRTNGGCPACAWPGGATARHAARRMPRTHGHSGHEIRCAPEAPAFCKGAPPGPALCRLVWAVLGSAGAGPSGRRACMRPDQVRTSPAPGFRTRSRHARRRAPRRVSTLGPAGPRPGPMRGWPAGASPGPPLARCLARHACGRGITGRGAVCGRCRGSTGRAGRACDPRPASTNAYTGTRPTCRMHQAPDSSPASTKGHTRHPPQAPNAHPAHNSPHARTKRTGPGHTTCAPCEHQAQRPGMRPVA</sequence>
<dbReference type="EMBL" id="JACHGN010000012">
    <property type="protein sequence ID" value="MBB5135740.1"/>
    <property type="molecule type" value="Genomic_DNA"/>
</dbReference>
<feature type="compositionally biased region" description="Pro residues" evidence="1">
    <location>
        <begin position="84"/>
        <end position="94"/>
    </location>
</feature>
<comment type="caution">
    <text evidence="2">The sequence shown here is derived from an EMBL/GenBank/DDBJ whole genome shotgun (WGS) entry which is preliminary data.</text>
</comment>
<proteinExistence type="predicted"/>
<organism evidence="2 3">
    <name type="scientific">Thermocatellispora tengchongensis</name>
    <dbReference type="NCBI Taxonomy" id="1073253"/>
    <lineage>
        <taxon>Bacteria</taxon>
        <taxon>Bacillati</taxon>
        <taxon>Actinomycetota</taxon>
        <taxon>Actinomycetes</taxon>
        <taxon>Streptosporangiales</taxon>
        <taxon>Streptosporangiaceae</taxon>
        <taxon>Thermocatellispora</taxon>
    </lineage>
</organism>
<keyword evidence="3" id="KW-1185">Reference proteome</keyword>
<feature type="compositionally biased region" description="Low complexity" evidence="1">
    <location>
        <begin position="54"/>
        <end position="63"/>
    </location>
</feature>
<dbReference type="Proteomes" id="UP000578449">
    <property type="component" value="Unassembled WGS sequence"/>
</dbReference>
<reference evidence="2 3" key="1">
    <citation type="submission" date="2020-08" db="EMBL/GenBank/DDBJ databases">
        <title>Genomic Encyclopedia of Type Strains, Phase IV (KMG-IV): sequencing the most valuable type-strain genomes for metagenomic binning, comparative biology and taxonomic classification.</title>
        <authorList>
            <person name="Goeker M."/>
        </authorList>
    </citation>
    <scope>NUCLEOTIDE SEQUENCE [LARGE SCALE GENOMIC DNA]</scope>
    <source>
        <strain evidence="2 3">DSM 45615</strain>
    </source>
</reference>
<evidence type="ECO:0000313" key="3">
    <source>
        <dbReference type="Proteomes" id="UP000578449"/>
    </source>
</evidence>